<gene>
    <name evidence="1" type="ORF">HanXRQr2_Chr17g0823141</name>
</gene>
<dbReference type="Proteomes" id="UP000215914">
    <property type="component" value="Unassembled WGS sequence"/>
</dbReference>
<organism evidence="1 2">
    <name type="scientific">Helianthus annuus</name>
    <name type="common">Common sunflower</name>
    <dbReference type="NCBI Taxonomy" id="4232"/>
    <lineage>
        <taxon>Eukaryota</taxon>
        <taxon>Viridiplantae</taxon>
        <taxon>Streptophyta</taxon>
        <taxon>Embryophyta</taxon>
        <taxon>Tracheophyta</taxon>
        <taxon>Spermatophyta</taxon>
        <taxon>Magnoliopsida</taxon>
        <taxon>eudicotyledons</taxon>
        <taxon>Gunneridae</taxon>
        <taxon>Pentapetalae</taxon>
        <taxon>asterids</taxon>
        <taxon>campanulids</taxon>
        <taxon>Asterales</taxon>
        <taxon>Asteraceae</taxon>
        <taxon>Asteroideae</taxon>
        <taxon>Heliantheae alliance</taxon>
        <taxon>Heliantheae</taxon>
        <taxon>Helianthus</taxon>
    </lineage>
</organism>
<dbReference type="AlphaFoldDB" id="A0A9K3DKR8"/>
<dbReference type="Gramene" id="mRNA:HanXRQr2_Chr17g0823141">
    <property type="protein sequence ID" value="mRNA:HanXRQr2_Chr17g0823141"/>
    <property type="gene ID" value="HanXRQr2_Chr17g0823141"/>
</dbReference>
<comment type="caution">
    <text evidence="1">The sequence shown here is derived from an EMBL/GenBank/DDBJ whole genome shotgun (WGS) entry which is preliminary data.</text>
</comment>
<evidence type="ECO:0000313" key="1">
    <source>
        <dbReference type="EMBL" id="KAF5757141.1"/>
    </source>
</evidence>
<proteinExistence type="predicted"/>
<name>A0A9K3DKR8_HELAN</name>
<dbReference type="EMBL" id="MNCJ02000332">
    <property type="protein sequence ID" value="KAF5757141.1"/>
    <property type="molecule type" value="Genomic_DNA"/>
</dbReference>
<evidence type="ECO:0000313" key="2">
    <source>
        <dbReference type="Proteomes" id="UP000215914"/>
    </source>
</evidence>
<accession>A0A9K3DKR8</accession>
<keyword evidence="2" id="KW-1185">Reference proteome</keyword>
<protein>
    <submittedName>
        <fullName evidence="1">Uncharacterized protein</fullName>
    </submittedName>
</protein>
<reference evidence="1" key="2">
    <citation type="submission" date="2020-06" db="EMBL/GenBank/DDBJ databases">
        <title>Helianthus annuus Genome sequencing and assembly Release 2.</title>
        <authorList>
            <person name="Gouzy J."/>
            <person name="Langlade N."/>
            <person name="Munos S."/>
        </authorList>
    </citation>
    <scope>NUCLEOTIDE SEQUENCE</scope>
    <source>
        <tissue evidence="1">Leaves</tissue>
    </source>
</reference>
<sequence length="49" mass="5708">MVLTAKVGHSISLPLYYHQSHLKFPELMGQQQHLHRGEARQLEYLKGHV</sequence>
<reference evidence="1" key="1">
    <citation type="journal article" date="2017" name="Nature">
        <title>The sunflower genome provides insights into oil metabolism, flowering and Asterid evolution.</title>
        <authorList>
            <person name="Badouin H."/>
            <person name="Gouzy J."/>
            <person name="Grassa C.J."/>
            <person name="Murat F."/>
            <person name="Staton S.E."/>
            <person name="Cottret L."/>
            <person name="Lelandais-Briere C."/>
            <person name="Owens G.L."/>
            <person name="Carrere S."/>
            <person name="Mayjonade B."/>
            <person name="Legrand L."/>
            <person name="Gill N."/>
            <person name="Kane N.C."/>
            <person name="Bowers J.E."/>
            <person name="Hubner S."/>
            <person name="Bellec A."/>
            <person name="Berard A."/>
            <person name="Berges H."/>
            <person name="Blanchet N."/>
            <person name="Boniface M.C."/>
            <person name="Brunel D."/>
            <person name="Catrice O."/>
            <person name="Chaidir N."/>
            <person name="Claudel C."/>
            <person name="Donnadieu C."/>
            <person name="Faraut T."/>
            <person name="Fievet G."/>
            <person name="Helmstetter N."/>
            <person name="King M."/>
            <person name="Knapp S.J."/>
            <person name="Lai Z."/>
            <person name="Le Paslier M.C."/>
            <person name="Lippi Y."/>
            <person name="Lorenzon L."/>
            <person name="Mandel J.R."/>
            <person name="Marage G."/>
            <person name="Marchand G."/>
            <person name="Marquand E."/>
            <person name="Bret-Mestries E."/>
            <person name="Morien E."/>
            <person name="Nambeesan S."/>
            <person name="Nguyen T."/>
            <person name="Pegot-Espagnet P."/>
            <person name="Pouilly N."/>
            <person name="Raftis F."/>
            <person name="Sallet E."/>
            <person name="Schiex T."/>
            <person name="Thomas J."/>
            <person name="Vandecasteele C."/>
            <person name="Vares D."/>
            <person name="Vear F."/>
            <person name="Vautrin S."/>
            <person name="Crespi M."/>
            <person name="Mangin B."/>
            <person name="Burke J.M."/>
            <person name="Salse J."/>
            <person name="Munos S."/>
            <person name="Vincourt P."/>
            <person name="Rieseberg L.H."/>
            <person name="Langlade N.B."/>
        </authorList>
    </citation>
    <scope>NUCLEOTIDE SEQUENCE</scope>
    <source>
        <tissue evidence="1">Leaves</tissue>
    </source>
</reference>